<proteinExistence type="predicted"/>
<name>A0A0F9BWG7_9ZZZZ</name>
<reference evidence="1" key="1">
    <citation type="journal article" date="2015" name="Nature">
        <title>Complex archaea that bridge the gap between prokaryotes and eukaryotes.</title>
        <authorList>
            <person name="Spang A."/>
            <person name="Saw J.H."/>
            <person name="Jorgensen S.L."/>
            <person name="Zaremba-Niedzwiedzka K."/>
            <person name="Martijn J."/>
            <person name="Lind A.E."/>
            <person name="van Eijk R."/>
            <person name="Schleper C."/>
            <person name="Guy L."/>
            <person name="Ettema T.J."/>
        </authorList>
    </citation>
    <scope>NUCLEOTIDE SEQUENCE</scope>
</reference>
<sequence length="103" mass="11854">MQINTETPILHDCHCISDSGNLPKAHRFYRGFILHLWRDDMWCLLPTEMPIEEVAKIMDRKYWPAHQLGNGQQTRCINGGVAANILIDRFWATVQEGPLTPPL</sequence>
<dbReference type="AlphaFoldDB" id="A0A0F9BWG7"/>
<dbReference type="EMBL" id="LAZR01038943">
    <property type="protein sequence ID" value="KKL18247.1"/>
    <property type="molecule type" value="Genomic_DNA"/>
</dbReference>
<protein>
    <submittedName>
        <fullName evidence="1">Uncharacterized protein</fullName>
    </submittedName>
</protein>
<gene>
    <name evidence="1" type="ORF">LCGC14_2477430</name>
</gene>
<evidence type="ECO:0000313" key="1">
    <source>
        <dbReference type="EMBL" id="KKL18247.1"/>
    </source>
</evidence>
<accession>A0A0F9BWG7</accession>
<comment type="caution">
    <text evidence="1">The sequence shown here is derived from an EMBL/GenBank/DDBJ whole genome shotgun (WGS) entry which is preliminary data.</text>
</comment>
<organism evidence="1">
    <name type="scientific">marine sediment metagenome</name>
    <dbReference type="NCBI Taxonomy" id="412755"/>
    <lineage>
        <taxon>unclassified sequences</taxon>
        <taxon>metagenomes</taxon>
        <taxon>ecological metagenomes</taxon>
    </lineage>
</organism>